<proteinExistence type="predicted"/>
<evidence type="ECO:0000313" key="2">
    <source>
        <dbReference type="EMBL" id="GBN12345.1"/>
    </source>
</evidence>
<reference evidence="2 3" key="1">
    <citation type="journal article" date="2019" name="Sci. Rep.">
        <title>Orb-weaving spider Araneus ventricosus genome elucidates the spidroin gene catalogue.</title>
        <authorList>
            <person name="Kono N."/>
            <person name="Nakamura H."/>
            <person name="Ohtoshi R."/>
            <person name="Moran D.A.P."/>
            <person name="Shinohara A."/>
            <person name="Yoshida Y."/>
            <person name="Fujiwara M."/>
            <person name="Mori M."/>
            <person name="Tomita M."/>
            <person name="Arakawa K."/>
        </authorList>
    </citation>
    <scope>NUCLEOTIDE SEQUENCE [LARGE SCALE GENOMIC DNA]</scope>
</reference>
<dbReference type="EMBL" id="BGPR01005670">
    <property type="protein sequence ID" value="GBN12345.1"/>
    <property type="molecule type" value="Genomic_DNA"/>
</dbReference>
<sequence length="153" mass="16902">MINKPRATSDEGNQPQGSNSVQVRWLSSSVLPQRLLHHRCGLAYPAYILSLGLGLGLGLVRNGKGTPIYTWMNSARAELHLLATFVMSDAREICANGTYFLDELSIFMPYCNHGVFINPNTPMDDCKWINPFRCDPFLGCPELEIAVSAGSEI</sequence>
<protein>
    <submittedName>
        <fullName evidence="2">Uncharacterized protein</fullName>
    </submittedName>
</protein>
<comment type="caution">
    <text evidence="2">The sequence shown here is derived from an EMBL/GenBank/DDBJ whole genome shotgun (WGS) entry which is preliminary data.</text>
</comment>
<dbReference type="Proteomes" id="UP000499080">
    <property type="component" value="Unassembled WGS sequence"/>
</dbReference>
<evidence type="ECO:0000313" key="3">
    <source>
        <dbReference type="Proteomes" id="UP000499080"/>
    </source>
</evidence>
<evidence type="ECO:0000256" key="1">
    <source>
        <dbReference type="SAM" id="MobiDB-lite"/>
    </source>
</evidence>
<dbReference type="AlphaFoldDB" id="A0A4Y2LCF4"/>
<keyword evidence="3" id="KW-1185">Reference proteome</keyword>
<gene>
    <name evidence="2" type="ORF">AVEN_51588_1</name>
</gene>
<feature type="region of interest" description="Disordered" evidence="1">
    <location>
        <begin position="1"/>
        <end position="20"/>
    </location>
</feature>
<feature type="compositionally biased region" description="Polar residues" evidence="1">
    <location>
        <begin position="10"/>
        <end position="20"/>
    </location>
</feature>
<organism evidence="2 3">
    <name type="scientific">Araneus ventricosus</name>
    <name type="common">Orbweaver spider</name>
    <name type="synonym">Epeira ventricosa</name>
    <dbReference type="NCBI Taxonomy" id="182803"/>
    <lineage>
        <taxon>Eukaryota</taxon>
        <taxon>Metazoa</taxon>
        <taxon>Ecdysozoa</taxon>
        <taxon>Arthropoda</taxon>
        <taxon>Chelicerata</taxon>
        <taxon>Arachnida</taxon>
        <taxon>Araneae</taxon>
        <taxon>Araneomorphae</taxon>
        <taxon>Entelegynae</taxon>
        <taxon>Araneoidea</taxon>
        <taxon>Araneidae</taxon>
        <taxon>Araneus</taxon>
    </lineage>
</organism>
<accession>A0A4Y2LCF4</accession>
<name>A0A4Y2LCF4_ARAVE</name>